<evidence type="ECO:0000313" key="2">
    <source>
        <dbReference type="EMBL" id="MBD3871000.1"/>
    </source>
</evidence>
<dbReference type="InterPro" id="IPR007607">
    <property type="entry name" value="BacA/B"/>
</dbReference>
<protein>
    <submittedName>
        <fullName evidence="2">Polymer-forming cytoskeletal protein</fullName>
    </submittedName>
</protein>
<accession>A0A8J6YBW5</accession>
<dbReference type="PANTHER" id="PTHR35024:SF4">
    <property type="entry name" value="POLYMER-FORMING CYTOSKELETAL PROTEIN"/>
    <property type="match status" value="1"/>
</dbReference>
<evidence type="ECO:0000313" key="3">
    <source>
        <dbReference type="Proteomes" id="UP000598633"/>
    </source>
</evidence>
<gene>
    <name evidence="2" type="ORF">IFJ97_06535</name>
</gene>
<proteinExistence type="inferred from homology"/>
<sequence>MMARGAESLNGFVDSGCTIRGELEFSSYFRVDGRIEGTVRSRSELVVGEGGVVEGEVEVARCIVGGEVRGTIRAAEQVLLHAGAKVWADIHTPALVMEDGAFLEGSVTMDSQEVKKNTNKAPSAS</sequence>
<dbReference type="Pfam" id="PF04519">
    <property type="entry name" value="Bactofilin"/>
    <property type="match status" value="1"/>
</dbReference>
<comment type="caution">
    <text evidence="2">The sequence shown here is derived from an EMBL/GenBank/DDBJ whole genome shotgun (WGS) entry which is preliminary data.</text>
</comment>
<dbReference type="Proteomes" id="UP000598633">
    <property type="component" value="Unassembled WGS sequence"/>
</dbReference>
<comment type="similarity">
    <text evidence="1">Belongs to the bactofilin family.</text>
</comment>
<organism evidence="2 3">
    <name type="scientific">Candidatus Sulfomarinibacter kjeldsenii</name>
    <dbReference type="NCBI Taxonomy" id="2885994"/>
    <lineage>
        <taxon>Bacteria</taxon>
        <taxon>Pseudomonadati</taxon>
        <taxon>Acidobacteriota</taxon>
        <taxon>Thermoanaerobaculia</taxon>
        <taxon>Thermoanaerobaculales</taxon>
        <taxon>Candidatus Sulfomarinibacteraceae</taxon>
        <taxon>Candidatus Sulfomarinibacter</taxon>
    </lineage>
</organism>
<name>A0A8J6YBW5_9BACT</name>
<dbReference type="AlphaFoldDB" id="A0A8J6YBW5"/>
<dbReference type="PANTHER" id="PTHR35024">
    <property type="entry name" value="HYPOTHETICAL CYTOSOLIC PROTEIN"/>
    <property type="match status" value="1"/>
</dbReference>
<evidence type="ECO:0000256" key="1">
    <source>
        <dbReference type="ARBA" id="ARBA00044755"/>
    </source>
</evidence>
<reference evidence="2 3" key="1">
    <citation type="submission" date="2020-08" db="EMBL/GenBank/DDBJ databases">
        <title>Acidobacteriota in marine sediments use diverse sulfur dissimilation pathways.</title>
        <authorList>
            <person name="Wasmund K."/>
        </authorList>
    </citation>
    <scope>NUCLEOTIDE SEQUENCE [LARGE SCALE GENOMIC DNA]</scope>
    <source>
        <strain evidence="2">MAG AM3-A</strain>
    </source>
</reference>
<dbReference type="EMBL" id="JACXWA010000109">
    <property type="protein sequence ID" value="MBD3871000.1"/>
    <property type="molecule type" value="Genomic_DNA"/>
</dbReference>